<evidence type="ECO:0000256" key="1">
    <source>
        <dbReference type="SAM" id="Phobius"/>
    </source>
</evidence>
<feature type="transmembrane region" description="Helical" evidence="1">
    <location>
        <begin position="115"/>
        <end position="133"/>
    </location>
</feature>
<keyword evidence="1" id="KW-1133">Transmembrane helix</keyword>
<dbReference type="VEuPathDB" id="FungiDB:FUN_003429"/>
<evidence type="ECO:0000313" key="2">
    <source>
        <dbReference type="EMBL" id="PKY58735.1"/>
    </source>
</evidence>
<evidence type="ECO:0000313" key="3">
    <source>
        <dbReference type="Proteomes" id="UP000234323"/>
    </source>
</evidence>
<keyword evidence="3" id="KW-1185">Reference proteome</keyword>
<keyword evidence="1" id="KW-0472">Membrane</keyword>
<proteinExistence type="predicted"/>
<dbReference type="Proteomes" id="UP000234323">
    <property type="component" value="Unassembled WGS sequence"/>
</dbReference>
<dbReference type="AlphaFoldDB" id="A0A2I1HIM7"/>
<feature type="transmembrane region" description="Helical" evidence="1">
    <location>
        <begin position="153"/>
        <end position="172"/>
    </location>
</feature>
<dbReference type="VEuPathDB" id="FungiDB:RhiirA1_479651"/>
<name>A0A2I1HIM7_9GLOM</name>
<reference evidence="2 3" key="1">
    <citation type="submission" date="2015-10" db="EMBL/GenBank/DDBJ databases">
        <title>Genome analyses suggest a sexual origin of heterokaryosis in a supposedly ancient asexual fungus.</title>
        <authorList>
            <person name="Ropars J."/>
            <person name="Sedzielewska K."/>
            <person name="Noel J."/>
            <person name="Charron P."/>
            <person name="Farinelli L."/>
            <person name="Marton T."/>
            <person name="Kruger M."/>
            <person name="Pelin A."/>
            <person name="Brachmann A."/>
            <person name="Corradi N."/>
        </authorList>
    </citation>
    <scope>NUCLEOTIDE SEQUENCE [LARGE SCALE GENOMIC DNA]</scope>
    <source>
        <strain evidence="2 3">A4</strain>
    </source>
</reference>
<feature type="transmembrane region" description="Helical" evidence="1">
    <location>
        <begin position="84"/>
        <end position="108"/>
    </location>
</feature>
<keyword evidence="1" id="KW-0812">Transmembrane</keyword>
<dbReference type="VEuPathDB" id="FungiDB:RhiirFUN_003735"/>
<dbReference type="EMBL" id="LLXI01003155">
    <property type="protein sequence ID" value="PKY58735.1"/>
    <property type="molecule type" value="Genomic_DNA"/>
</dbReference>
<accession>A0A2I1HIM7</accession>
<comment type="caution">
    <text evidence="2">The sequence shown here is derived from an EMBL/GenBank/DDBJ whole genome shotgun (WGS) entry which is preliminary data.</text>
</comment>
<protein>
    <submittedName>
        <fullName evidence="2">Uncharacterized protein</fullName>
    </submittedName>
</protein>
<gene>
    <name evidence="2" type="ORF">RhiirA4_480894</name>
</gene>
<sequence length="252" mass="28955">MIFNCVCQTRVVVWKRKKVECDYVVDFCHKPFTQKGATNQKHSLDIEFVNWVFANISSKIDFSLIQKNFRLPILGLCQVSADSWALLGFISASDTWSLLGFSFTWSLLGFFSDSWALFQVLVHGLLMGLRFQIIDFEWVSISVSSWALIDINFSSWALIASVLGLWIGFGFCPQAFDRFQLPIVFGIQGSELSKKVEATHREKSILEINQALSQMNDDELLLIYQNIIQPTNDKKTRPTRRQKLIEMIEKLP</sequence>
<organism evidence="2 3">
    <name type="scientific">Rhizophagus irregularis</name>
    <dbReference type="NCBI Taxonomy" id="588596"/>
    <lineage>
        <taxon>Eukaryota</taxon>
        <taxon>Fungi</taxon>
        <taxon>Fungi incertae sedis</taxon>
        <taxon>Mucoromycota</taxon>
        <taxon>Glomeromycotina</taxon>
        <taxon>Glomeromycetes</taxon>
        <taxon>Glomerales</taxon>
        <taxon>Glomeraceae</taxon>
        <taxon>Rhizophagus</taxon>
    </lineage>
</organism>